<feature type="region of interest" description="Disordered" evidence="1">
    <location>
        <begin position="22"/>
        <end position="43"/>
    </location>
</feature>
<evidence type="ECO:0000313" key="2">
    <source>
        <dbReference type="EMBL" id="RHZ76602.1"/>
    </source>
</evidence>
<dbReference type="Proteomes" id="UP000266861">
    <property type="component" value="Unassembled WGS sequence"/>
</dbReference>
<keyword evidence="3" id="KW-1185">Reference proteome</keyword>
<sequence length="78" mass="8642">MSTRRLCRTTVVSATLGTRTTTHTVPQQNPAHPAASQSLATRPFNTKGPAKVKLQKIAIMRISVNIRFFCILNLNDYS</sequence>
<evidence type="ECO:0000313" key="3">
    <source>
        <dbReference type="Proteomes" id="UP000266861"/>
    </source>
</evidence>
<protein>
    <submittedName>
        <fullName evidence="2">Uncharacterized protein</fullName>
    </submittedName>
</protein>
<proteinExistence type="predicted"/>
<evidence type="ECO:0000256" key="1">
    <source>
        <dbReference type="SAM" id="MobiDB-lite"/>
    </source>
</evidence>
<name>A0A397IP80_9GLOM</name>
<gene>
    <name evidence="2" type="ORF">Glove_195g20</name>
</gene>
<organism evidence="2 3">
    <name type="scientific">Diversispora epigaea</name>
    <dbReference type="NCBI Taxonomy" id="1348612"/>
    <lineage>
        <taxon>Eukaryota</taxon>
        <taxon>Fungi</taxon>
        <taxon>Fungi incertae sedis</taxon>
        <taxon>Mucoromycota</taxon>
        <taxon>Glomeromycotina</taxon>
        <taxon>Glomeromycetes</taxon>
        <taxon>Diversisporales</taxon>
        <taxon>Diversisporaceae</taxon>
        <taxon>Diversispora</taxon>
    </lineage>
</organism>
<reference evidence="2 3" key="1">
    <citation type="submission" date="2018-08" db="EMBL/GenBank/DDBJ databases">
        <title>Genome and evolution of the arbuscular mycorrhizal fungus Diversispora epigaea (formerly Glomus versiforme) and its bacterial endosymbionts.</title>
        <authorList>
            <person name="Sun X."/>
            <person name="Fei Z."/>
            <person name="Harrison M."/>
        </authorList>
    </citation>
    <scope>NUCLEOTIDE SEQUENCE [LARGE SCALE GENOMIC DNA]</scope>
    <source>
        <strain evidence="2 3">IT104</strain>
    </source>
</reference>
<accession>A0A397IP80</accession>
<dbReference type="AlphaFoldDB" id="A0A397IP80"/>
<dbReference type="EMBL" id="PQFF01000183">
    <property type="protein sequence ID" value="RHZ76602.1"/>
    <property type="molecule type" value="Genomic_DNA"/>
</dbReference>
<comment type="caution">
    <text evidence="2">The sequence shown here is derived from an EMBL/GenBank/DDBJ whole genome shotgun (WGS) entry which is preliminary data.</text>
</comment>